<organism evidence="2 3">
    <name type="scientific">Zymoseptoria tritici ST99CH_1E4</name>
    <dbReference type="NCBI Taxonomy" id="1276532"/>
    <lineage>
        <taxon>Eukaryota</taxon>
        <taxon>Fungi</taxon>
        <taxon>Dikarya</taxon>
        <taxon>Ascomycota</taxon>
        <taxon>Pezizomycotina</taxon>
        <taxon>Dothideomycetes</taxon>
        <taxon>Dothideomycetidae</taxon>
        <taxon>Mycosphaerellales</taxon>
        <taxon>Mycosphaerellaceae</taxon>
        <taxon>Zymoseptoria</taxon>
    </lineage>
</organism>
<keyword evidence="1" id="KW-0472">Membrane</keyword>
<sequence length="183" mass="21224">MAQTHMDDLHIPEHIGQYQFEAALCLIEEEQGTFRLHQDGKPRFTPRQDPEMQQWLDQYGFLCQYMIDLRNGVATSGAGIDFEVVTALTAYVEDAGNVGEVLEYLSERWLPARARVVRNLRKGPNRARILEADEPIMFDRVLLQMLTSWDGLCLVLLAILHLWWLWSKLGLMSPWQAVVWLIR</sequence>
<evidence type="ECO:0000313" key="2">
    <source>
        <dbReference type="EMBL" id="SMR55644.1"/>
    </source>
</evidence>
<gene>
    <name evidence="2" type="ORF">ZT1E4_G7992</name>
</gene>
<keyword evidence="1" id="KW-1133">Transmembrane helix</keyword>
<reference evidence="3" key="1">
    <citation type="submission" date="2017-05" db="EMBL/GenBank/DDBJ databases">
        <authorList>
            <person name="Song R."/>
            <person name="Chenine A.L."/>
            <person name="Ruprecht R.M."/>
        </authorList>
    </citation>
    <scope>NUCLEOTIDE SEQUENCE [LARGE SCALE GENOMIC DNA]</scope>
</reference>
<dbReference type="EMBL" id="LT854259">
    <property type="protein sequence ID" value="SMR55644.1"/>
    <property type="molecule type" value="Genomic_DNA"/>
</dbReference>
<dbReference type="Proteomes" id="UP000245764">
    <property type="component" value="Chromosome 7"/>
</dbReference>
<feature type="transmembrane region" description="Helical" evidence="1">
    <location>
        <begin position="146"/>
        <end position="166"/>
    </location>
</feature>
<evidence type="ECO:0000256" key="1">
    <source>
        <dbReference type="SAM" id="Phobius"/>
    </source>
</evidence>
<evidence type="ECO:0000313" key="3">
    <source>
        <dbReference type="Proteomes" id="UP000245764"/>
    </source>
</evidence>
<keyword evidence="1" id="KW-0812">Transmembrane</keyword>
<proteinExistence type="predicted"/>
<name>A0A2H1GPY6_ZYMTR</name>
<protein>
    <submittedName>
        <fullName evidence="2">Uncharacterized protein</fullName>
    </submittedName>
</protein>
<accession>A0A2H1GPY6</accession>
<dbReference type="AlphaFoldDB" id="A0A2H1GPY6"/>